<evidence type="ECO:0000256" key="2">
    <source>
        <dbReference type="SAM" id="MobiDB-lite"/>
    </source>
</evidence>
<evidence type="ECO:0000313" key="4">
    <source>
        <dbReference type="Proteomes" id="UP000310158"/>
    </source>
</evidence>
<dbReference type="EMBL" id="SGPL01000071">
    <property type="protein sequence ID" value="THH18598.1"/>
    <property type="molecule type" value="Genomic_DNA"/>
</dbReference>
<feature type="region of interest" description="Disordered" evidence="2">
    <location>
        <begin position="107"/>
        <end position="126"/>
    </location>
</feature>
<evidence type="ECO:0000256" key="1">
    <source>
        <dbReference type="ARBA" id="ARBA00022737"/>
    </source>
</evidence>
<dbReference type="Gene3D" id="1.25.40.10">
    <property type="entry name" value="Tetratricopeptide repeat domain"/>
    <property type="match status" value="1"/>
</dbReference>
<comment type="caution">
    <text evidence="3">The sequence shown here is derived from an EMBL/GenBank/DDBJ whole genome shotgun (WGS) entry which is preliminary data.</text>
</comment>
<dbReference type="Proteomes" id="UP000310158">
    <property type="component" value="Unassembled WGS sequence"/>
</dbReference>
<feature type="non-terminal residue" evidence="3">
    <location>
        <position position="263"/>
    </location>
</feature>
<proteinExistence type="predicted"/>
<dbReference type="InterPro" id="IPR051726">
    <property type="entry name" value="Chitin_Synth_Reg"/>
</dbReference>
<dbReference type="AlphaFoldDB" id="A0A4S4M2M6"/>
<organism evidence="3 4">
    <name type="scientific">Bondarzewia mesenterica</name>
    <dbReference type="NCBI Taxonomy" id="1095465"/>
    <lineage>
        <taxon>Eukaryota</taxon>
        <taxon>Fungi</taxon>
        <taxon>Dikarya</taxon>
        <taxon>Basidiomycota</taxon>
        <taxon>Agaricomycotina</taxon>
        <taxon>Agaricomycetes</taxon>
        <taxon>Russulales</taxon>
        <taxon>Bondarzewiaceae</taxon>
        <taxon>Bondarzewia</taxon>
    </lineage>
</organism>
<feature type="compositionally biased region" description="Low complexity" evidence="2">
    <location>
        <begin position="111"/>
        <end position="124"/>
    </location>
</feature>
<dbReference type="SUPFAM" id="SSF81901">
    <property type="entry name" value="HCP-like"/>
    <property type="match status" value="1"/>
</dbReference>
<dbReference type="PANTHER" id="PTHR46430">
    <property type="entry name" value="PROTEIN SKT5-RELATED"/>
    <property type="match status" value="1"/>
</dbReference>
<dbReference type="PANTHER" id="PTHR46430:SF2">
    <property type="entry name" value="CHITIN SYNTHASE REGULATORY FACTOR 4"/>
    <property type="match status" value="1"/>
</dbReference>
<gene>
    <name evidence="3" type="ORF">EW146_g2404</name>
</gene>
<sequence length="263" mass="28382">MGPAQSGQTFRADRARAAGFSNGEVPLRFLGIHPELIPSSARFAPAPLDAGCLESGGRGGGTEAAERVPRRALGHAAESAPATAACPTTRKHMQSTLLKSNRYQNTVSIHRPSSSRPTSPPGSTCEGEAHRYLERAAYLNFSPAQYKLGHAYEFAQPPFPFDALLSVQYYSLASQQGKIKVDMALSKWFLCGAEGSFDKDEALAFMFAEKAARKGLPSAEFAMGYYMEAAQHGNADATEWLSTLDQAQALSCQEHDTLTEMTL</sequence>
<reference evidence="3 4" key="1">
    <citation type="submission" date="2019-02" db="EMBL/GenBank/DDBJ databases">
        <title>Genome sequencing of the rare red list fungi Bondarzewia mesenterica.</title>
        <authorList>
            <person name="Buettner E."/>
            <person name="Kellner H."/>
        </authorList>
    </citation>
    <scope>NUCLEOTIDE SEQUENCE [LARGE SCALE GENOMIC DNA]</scope>
    <source>
        <strain evidence="3 4">DSM 108281</strain>
    </source>
</reference>
<keyword evidence="1" id="KW-0677">Repeat</keyword>
<accession>A0A4S4M2M6</accession>
<evidence type="ECO:0000313" key="3">
    <source>
        <dbReference type="EMBL" id="THH18598.1"/>
    </source>
</evidence>
<protein>
    <submittedName>
        <fullName evidence="3">Uncharacterized protein</fullName>
    </submittedName>
</protein>
<dbReference type="OrthoDB" id="272077at2759"/>
<dbReference type="InterPro" id="IPR011990">
    <property type="entry name" value="TPR-like_helical_dom_sf"/>
</dbReference>
<keyword evidence="4" id="KW-1185">Reference proteome</keyword>
<name>A0A4S4M2M6_9AGAM</name>